<sequence length="181" mass="19627">MTQSPLIVGLSILMCVIYGVIHDQITARICVEYFTIGHKPILGGTDDPTVLGLAWGFLATWWVGAMLGIPLAFVSQTGSLVKKSAKDLVRPMLVLMAGTAALAIMAGVTCYVLTAYDAIHLAGGFEHAIPSEKQDAFLIDLWIHSASYAGGFLGGVILMVWVVVDRYRQTHRPKDEVPRQT</sequence>
<name>A0A518C241_9BACT</name>
<reference evidence="3" key="1">
    <citation type="submission" date="2019-02" db="EMBL/GenBank/DDBJ databases">
        <title>Deep-cultivation of Planctomycetes and their phenomic and genomic characterization uncovers novel biology.</title>
        <authorList>
            <person name="Wiegand S."/>
            <person name="Jogler M."/>
            <person name="Boedeker C."/>
            <person name="Pinto D."/>
            <person name="Vollmers J."/>
            <person name="Rivas-Marin E."/>
            <person name="Kohn T."/>
            <person name="Peeters S.H."/>
            <person name="Heuer A."/>
            <person name="Rast P."/>
            <person name="Oberbeckmann S."/>
            <person name="Bunk B."/>
            <person name="Jeske O."/>
            <person name="Meyerdierks A."/>
            <person name="Storesund J.E."/>
            <person name="Kallscheuer N."/>
            <person name="Luecker S."/>
            <person name="Lage O.M."/>
            <person name="Pohl T."/>
            <person name="Merkel B.J."/>
            <person name="Hornburger P."/>
            <person name="Mueller R.-W."/>
            <person name="Bruemmer F."/>
            <person name="Labrenz M."/>
            <person name="Spormann A.M."/>
            <person name="Op den Camp H."/>
            <person name="Overmann J."/>
            <person name="Amann R."/>
            <person name="Jetten M.S.M."/>
            <person name="Mascher T."/>
            <person name="Medema M.H."/>
            <person name="Devos D.P."/>
            <person name="Kaster A.-K."/>
            <person name="Ovreas L."/>
            <person name="Rohde M."/>
            <person name="Galperin M.Y."/>
            <person name="Jogler C."/>
        </authorList>
    </citation>
    <scope>NUCLEOTIDE SEQUENCE [LARGE SCALE GENOMIC DNA]</scope>
    <source>
        <strain evidence="3">Pan97</strain>
    </source>
</reference>
<proteinExistence type="predicted"/>
<dbReference type="EMBL" id="CP036289">
    <property type="protein sequence ID" value="QDU73295.1"/>
    <property type="molecule type" value="Genomic_DNA"/>
</dbReference>
<feature type="transmembrane region" description="Helical" evidence="1">
    <location>
        <begin position="51"/>
        <end position="73"/>
    </location>
</feature>
<accession>A0A518C241</accession>
<feature type="transmembrane region" description="Helical" evidence="1">
    <location>
        <begin position="141"/>
        <end position="164"/>
    </location>
</feature>
<keyword evidence="1" id="KW-1133">Transmembrane helix</keyword>
<feature type="transmembrane region" description="Helical" evidence="1">
    <location>
        <begin position="93"/>
        <end position="116"/>
    </location>
</feature>
<dbReference type="KEGG" id="bvo:Pan97_02640"/>
<evidence type="ECO:0000313" key="2">
    <source>
        <dbReference type="EMBL" id="QDU73295.1"/>
    </source>
</evidence>
<dbReference type="RefSeq" id="WP_144970012.1">
    <property type="nucleotide sequence ID" value="NZ_CP036289.1"/>
</dbReference>
<protein>
    <submittedName>
        <fullName evidence="2">Uncharacterized protein</fullName>
    </submittedName>
</protein>
<evidence type="ECO:0000256" key="1">
    <source>
        <dbReference type="SAM" id="Phobius"/>
    </source>
</evidence>
<evidence type="ECO:0000313" key="3">
    <source>
        <dbReference type="Proteomes" id="UP000318626"/>
    </source>
</evidence>
<dbReference type="AlphaFoldDB" id="A0A518C241"/>
<keyword evidence="3" id="KW-1185">Reference proteome</keyword>
<dbReference type="OrthoDB" id="6199135at2"/>
<gene>
    <name evidence="2" type="ORF">Pan97_02640</name>
</gene>
<dbReference type="Proteomes" id="UP000318626">
    <property type="component" value="Chromosome"/>
</dbReference>
<keyword evidence="1" id="KW-0812">Transmembrane</keyword>
<organism evidence="2 3">
    <name type="scientific">Bremerella volcania</name>
    <dbReference type="NCBI Taxonomy" id="2527984"/>
    <lineage>
        <taxon>Bacteria</taxon>
        <taxon>Pseudomonadati</taxon>
        <taxon>Planctomycetota</taxon>
        <taxon>Planctomycetia</taxon>
        <taxon>Pirellulales</taxon>
        <taxon>Pirellulaceae</taxon>
        <taxon>Bremerella</taxon>
    </lineage>
</organism>
<keyword evidence="1" id="KW-0472">Membrane</keyword>